<name>A0A3D8R066_9EURO</name>
<dbReference type="Proteomes" id="UP000256690">
    <property type="component" value="Unassembled WGS sequence"/>
</dbReference>
<proteinExistence type="predicted"/>
<evidence type="ECO:0000313" key="2">
    <source>
        <dbReference type="Proteomes" id="UP000256690"/>
    </source>
</evidence>
<reference evidence="1 2" key="1">
    <citation type="journal article" date="2018" name="IMA Fungus">
        <title>IMA Genome-F 9: Draft genome sequence of Annulohypoxylon stygium, Aspergillus mulundensis, Berkeleyomyces basicola (syn. Thielaviopsis basicola), Ceratocystis smalleyi, two Cercospora beticola strains, Coleophoma cylindrospora, Fusarium fracticaudum, Phialophora cf. hyalina, and Morchella septimelata.</title>
        <authorList>
            <person name="Wingfield B.D."/>
            <person name="Bills G.F."/>
            <person name="Dong Y."/>
            <person name="Huang W."/>
            <person name="Nel W.J."/>
            <person name="Swalarsk-Parry B.S."/>
            <person name="Vaghefi N."/>
            <person name="Wilken P.M."/>
            <person name="An Z."/>
            <person name="de Beer Z.W."/>
            <person name="De Vos L."/>
            <person name="Chen L."/>
            <person name="Duong T.A."/>
            <person name="Gao Y."/>
            <person name="Hammerbacher A."/>
            <person name="Kikkert J.R."/>
            <person name="Li Y."/>
            <person name="Li H."/>
            <person name="Li K."/>
            <person name="Li Q."/>
            <person name="Liu X."/>
            <person name="Ma X."/>
            <person name="Naidoo K."/>
            <person name="Pethybridge S.J."/>
            <person name="Sun J."/>
            <person name="Steenkamp E.T."/>
            <person name="van der Nest M.A."/>
            <person name="van Wyk S."/>
            <person name="Wingfield M.J."/>
            <person name="Xiong C."/>
            <person name="Yue Q."/>
            <person name="Zhang X."/>
        </authorList>
    </citation>
    <scope>NUCLEOTIDE SEQUENCE [LARGE SCALE GENOMIC DNA]</scope>
    <source>
        <strain evidence="1 2">DSM 5745</strain>
    </source>
</reference>
<dbReference type="RefSeq" id="XP_026600269.1">
    <property type="nucleotide sequence ID" value="XM_026751183.1"/>
</dbReference>
<keyword evidence="2" id="KW-1185">Reference proteome</keyword>
<accession>A0A3D8R066</accession>
<dbReference type="EMBL" id="PVWQ01000012">
    <property type="protein sequence ID" value="RDW67301.1"/>
    <property type="molecule type" value="Genomic_DNA"/>
</dbReference>
<gene>
    <name evidence="1" type="ORF">DSM5745_09167</name>
</gene>
<organism evidence="1 2">
    <name type="scientific">Aspergillus mulundensis</name>
    <dbReference type="NCBI Taxonomy" id="1810919"/>
    <lineage>
        <taxon>Eukaryota</taxon>
        <taxon>Fungi</taxon>
        <taxon>Dikarya</taxon>
        <taxon>Ascomycota</taxon>
        <taxon>Pezizomycotina</taxon>
        <taxon>Eurotiomycetes</taxon>
        <taxon>Eurotiomycetidae</taxon>
        <taxon>Eurotiales</taxon>
        <taxon>Aspergillaceae</taxon>
        <taxon>Aspergillus</taxon>
        <taxon>Aspergillus subgen. Nidulantes</taxon>
    </lineage>
</organism>
<dbReference type="STRING" id="1810919.A0A3D8R066"/>
<dbReference type="AlphaFoldDB" id="A0A3D8R066"/>
<dbReference type="GeneID" id="38119537"/>
<evidence type="ECO:0000313" key="1">
    <source>
        <dbReference type="EMBL" id="RDW67301.1"/>
    </source>
</evidence>
<comment type="caution">
    <text evidence="1">The sequence shown here is derived from an EMBL/GenBank/DDBJ whole genome shotgun (WGS) entry which is preliminary data.</text>
</comment>
<protein>
    <submittedName>
        <fullName evidence="1">Uncharacterized protein</fullName>
    </submittedName>
</protein>
<sequence length="299" mass="34376">MTPMERNKDPVEPGPEGHARYLLKAKYAGRPYSVEASDIVSVTSVLAHFRELDYSTRPSTGAEISQPKASQDDILRLEDVNASSLAMFAQLRIHWVDDLPSHLHFDKRHQTLSVFKYPTLCARYILKGCENGISKLALLAMDGRLLDLYQVNGLLDLYREVMLSYKLLFSTPASQRLLKKELAKLKHVDHFLERMTKPHNNGEGWDLESLSVCGRSRLFSRRAEANPLFIPGLFPQSVKADDGQLLDLKAFSVRGDLPRYGSRFLTIRDYTKQQEPNTLKGVFWDQRAHWDNYYWLWFG</sequence>
<dbReference type="OrthoDB" id="5428890at2759"/>